<proteinExistence type="predicted"/>
<dbReference type="AlphaFoldDB" id="A0A5M9JCB7"/>
<keyword evidence="2" id="KW-1185">Reference proteome</keyword>
<dbReference type="Proteomes" id="UP000322873">
    <property type="component" value="Unassembled WGS sequence"/>
</dbReference>
<evidence type="ECO:0000313" key="2">
    <source>
        <dbReference type="Proteomes" id="UP000322873"/>
    </source>
</evidence>
<evidence type="ECO:0000313" key="1">
    <source>
        <dbReference type="EMBL" id="KAA8567258.1"/>
    </source>
</evidence>
<reference evidence="1 2" key="1">
    <citation type="submission" date="2019-06" db="EMBL/GenBank/DDBJ databases">
        <title>Genome Sequence of the Brown Rot Fungal Pathogen Monilinia fructicola.</title>
        <authorList>
            <person name="De Miccolis Angelini R.M."/>
            <person name="Landi L."/>
            <person name="Abate D."/>
            <person name="Pollastro S."/>
            <person name="Romanazzi G."/>
            <person name="Faretra F."/>
        </authorList>
    </citation>
    <scope>NUCLEOTIDE SEQUENCE [LARGE SCALE GENOMIC DNA]</scope>
    <source>
        <strain evidence="1 2">Mfrc123</strain>
    </source>
</reference>
<accession>A0A5M9JCB7</accession>
<name>A0A5M9JCB7_MONFR</name>
<dbReference type="EMBL" id="VICG01000011">
    <property type="protein sequence ID" value="KAA8567258.1"/>
    <property type="molecule type" value="Genomic_DNA"/>
</dbReference>
<comment type="caution">
    <text evidence="1">The sequence shown here is derived from an EMBL/GenBank/DDBJ whole genome shotgun (WGS) entry which is preliminary data.</text>
</comment>
<gene>
    <name evidence="1" type="ORF">EYC84_010293</name>
</gene>
<organism evidence="1 2">
    <name type="scientific">Monilinia fructicola</name>
    <name type="common">Brown rot fungus</name>
    <name type="synonym">Ciboria fructicola</name>
    <dbReference type="NCBI Taxonomy" id="38448"/>
    <lineage>
        <taxon>Eukaryota</taxon>
        <taxon>Fungi</taxon>
        <taxon>Dikarya</taxon>
        <taxon>Ascomycota</taxon>
        <taxon>Pezizomycotina</taxon>
        <taxon>Leotiomycetes</taxon>
        <taxon>Helotiales</taxon>
        <taxon>Sclerotiniaceae</taxon>
        <taxon>Monilinia</taxon>
    </lineage>
</organism>
<sequence length="84" mass="9508">MVFFKYLLRFVSRSWTFKTSDHVASDFCEFGVSLDDRYIVQCNLTCTTHATGRPVGIGNEKSYPIQLSVFTKLCIDIICACNAN</sequence>
<protein>
    <submittedName>
        <fullName evidence="1">Uncharacterized protein</fullName>
    </submittedName>
</protein>